<dbReference type="AlphaFoldDB" id="I7GMN0"/>
<evidence type="ECO:0000313" key="1">
    <source>
        <dbReference type="EMBL" id="BAE89380.1"/>
    </source>
</evidence>
<reference evidence="1" key="1">
    <citation type="journal article" date="2007" name="PLoS Biol.">
        <title>Rate of evolution in brain-expressed genes in humans and other primates.</title>
        <authorList>
            <person name="Wang H.-Y."/>
            <person name="Chien H.-C."/>
            <person name="Osada N."/>
            <person name="Hashimoto K."/>
            <person name="Sugano S."/>
            <person name="Gojobori T."/>
            <person name="Chou C.-K."/>
            <person name="Tsai S.-F."/>
            <person name="Wu C.-I."/>
            <person name="Shen C.-K.J."/>
        </authorList>
    </citation>
    <scope>NUCLEOTIDE SEQUENCE</scope>
</reference>
<dbReference type="EMBL" id="AB172318">
    <property type="protein sequence ID" value="BAE89380.1"/>
    <property type="molecule type" value="mRNA"/>
</dbReference>
<protein>
    <submittedName>
        <fullName evidence="1">Macaca fascicularis brain cDNA clone: QflA-17638, similar to human solute carrier family 27 (fatty acid transporter),member 6 (SLC27A6), mRNA, RefSeq: NM_014031.2</fullName>
    </submittedName>
</protein>
<sequence length="81" mass="9625">MRKKSAFYLHLIPVSIHKSNSKVNGLRFKVCLPLPNPLAFRFAWNCRRNPSKPLRKYQCLGDERFSSTRHNFTQRKTKHLI</sequence>
<organism evidence="1">
    <name type="scientific">Macaca fascicularis</name>
    <name type="common">Crab-eating macaque</name>
    <name type="synonym">Cynomolgus monkey</name>
    <dbReference type="NCBI Taxonomy" id="9541"/>
    <lineage>
        <taxon>Eukaryota</taxon>
        <taxon>Metazoa</taxon>
        <taxon>Chordata</taxon>
        <taxon>Craniata</taxon>
        <taxon>Vertebrata</taxon>
        <taxon>Euteleostomi</taxon>
        <taxon>Mammalia</taxon>
        <taxon>Eutheria</taxon>
        <taxon>Euarchontoglires</taxon>
        <taxon>Primates</taxon>
        <taxon>Haplorrhini</taxon>
        <taxon>Catarrhini</taxon>
        <taxon>Cercopithecidae</taxon>
        <taxon>Cercopithecinae</taxon>
        <taxon>Macaca</taxon>
    </lineage>
</organism>
<proteinExistence type="evidence at transcript level"/>
<name>I7GMN0_MACFA</name>
<accession>I7GMN0</accession>